<dbReference type="PANTHER" id="PTHR11125">
    <property type="entry name" value="SUPPRESSOR OF TY 5"/>
    <property type="match status" value="1"/>
</dbReference>
<feature type="compositionally biased region" description="Polar residues" evidence="4">
    <location>
        <begin position="1800"/>
        <end position="1812"/>
    </location>
</feature>
<dbReference type="InterPro" id="IPR005824">
    <property type="entry name" value="KOW"/>
</dbReference>
<dbReference type="Pfam" id="PF03439">
    <property type="entry name" value="Spt5-NGN"/>
    <property type="match status" value="1"/>
</dbReference>
<feature type="compositionally biased region" description="Low complexity" evidence="4">
    <location>
        <begin position="1286"/>
        <end position="1302"/>
    </location>
</feature>
<dbReference type="GO" id="GO:0003729">
    <property type="term" value="F:mRNA binding"/>
    <property type="evidence" value="ECO:0007669"/>
    <property type="project" value="TreeGrafter"/>
</dbReference>
<proteinExistence type="predicted"/>
<feature type="compositionally biased region" description="Polar residues" evidence="4">
    <location>
        <begin position="1311"/>
        <end position="1322"/>
    </location>
</feature>
<feature type="compositionally biased region" description="Basic and acidic residues" evidence="4">
    <location>
        <begin position="1272"/>
        <end position="1285"/>
    </location>
</feature>
<evidence type="ECO:0000259" key="6">
    <source>
        <dbReference type="SMART" id="SM00739"/>
    </source>
</evidence>
<dbReference type="InterPro" id="IPR041973">
    <property type="entry name" value="KOW_Spt5_1"/>
</dbReference>
<evidence type="ECO:0000313" key="8">
    <source>
        <dbReference type="Proteomes" id="UP001222027"/>
    </source>
</evidence>
<accession>A0AAV8PM61</accession>
<evidence type="ECO:0000259" key="5">
    <source>
        <dbReference type="SMART" id="SM00738"/>
    </source>
</evidence>
<feature type="region of interest" description="Disordered" evidence="4">
    <location>
        <begin position="1"/>
        <end position="44"/>
    </location>
</feature>
<keyword evidence="3" id="KW-0539">Nucleus</keyword>
<feature type="compositionally biased region" description="Basic and acidic residues" evidence="4">
    <location>
        <begin position="1758"/>
        <end position="1768"/>
    </location>
</feature>
<dbReference type="Pfam" id="PF23290">
    <property type="entry name" value="KOW5_SPT5"/>
    <property type="match status" value="1"/>
</dbReference>
<feature type="compositionally biased region" description="Basic and acidic residues" evidence="4">
    <location>
        <begin position="1737"/>
        <end position="1746"/>
    </location>
</feature>
<evidence type="ECO:0000256" key="2">
    <source>
        <dbReference type="ARBA" id="ARBA00023163"/>
    </source>
</evidence>
<dbReference type="SMART" id="SM00738">
    <property type="entry name" value="NGN"/>
    <property type="match status" value="1"/>
</dbReference>
<feature type="compositionally biased region" description="Basic and acidic residues" evidence="4">
    <location>
        <begin position="1557"/>
        <end position="1578"/>
    </location>
</feature>
<evidence type="ECO:0000256" key="1">
    <source>
        <dbReference type="ARBA" id="ARBA00004123"/>
    </source>
</evidence>
<dbReference type="GO" id="GO:0006368">
    <property type="term" value="P:transcription elongation by RNA polymerase II"/>
    <property type="evidence" value="ECO:0007669"/>
    <property type="project" value="TreeGrafter"/>
</dbReference>
<feature type="compositionally biased region" description="Basic and acidic residues" evidence="4">
    <location>
        <begin position="1333"/>
        <end position="1345"/>
    </location>
</feature>
<dbReference type="InterPro" id="IPR006645">
    <property type="entry name" value="NGN-like_dom"/>
</dbReference>
<feature type="region of interest" description="Disordered" evidence="4">
    <location>
        <begin position="1173"/>
        <end position="1192"/>
    </location>
</feature>
<dbReference type="Proteomes" id="UP001222027">
    <property type="component" value="Unassembled WGS sequence"/>
</dbReference>
<dbReference type="CDD" id="cd09888">
    <property type="entry name" value="NGN_Euk"/>
    <property type="match status" value="1"/>
</dbReference>
<feature type="compositionally biased region" description="Polar residues" evidence="4">
    <location>
        <begin position="1056"/>
        <end position="1068"/>
    </location>
</feature>
<dbReference type="Gene3D" id="3.30.70.940">
    <property type="entry name" value="NusG, N-terminal domain"/>
    <property type="match status" value="1"/>
</dbReference>
<dbReference type="FunFam" id="2.30.30.30:FF:000053">
    <property type="entry name" value="Protein RNA-directed DNA methylation 3"/>
    <property type="match status" value="1"/>
</dbReference>
<feature type="region of interest" description="Disordered" evidence="4">
    <location>
        <begin position="1253"/>
        <end position="1345"/>
    </location>
</feature>
<evidence type="ECO:0000256" key="3">
    <source>
        <dbReference type="ARBA" id="ARBA00023242"/>
    </source>
</evidence>
<feature type="domain" description="KOW" evidence="6">
    <location>
        <begin position="471"/>
        <end position="498"/>
    </location>
</feature>
<feature type="compositionally biased region" description="Polar residues" evidence="4">
    <location>
        <begin position="1177"/>
        <end position="1192"/>
    </location>
</feature>
<feature type="domain" description="NusG-like N-terminal" evidence="5">
    <location>
        <begin position="147"/>
        <end position="236"/>
    </location>
</feature>
<feature type="region of interest" description="Disordered" evidence="4">
    <location>
        <begin position="1452"/>
        <end position="1836"/>
    </location>
</feature>
<dbReference type="InterPro" id="IPR057936">
    <property type="entry name" value="KOWx_Spt5"/>
</dbReference>
<evidence type="ECO:0000256" key="4">
    <source>
        <dbReference type="SAM" id="MobiDB-lite"/>
    </source>
</evidence>
<name>A0AAV8PM61_ENSVE</name>
<dbReference type="GO" id="GO:0006357">
    <property type="term" value="P:regulation of transcription by RNA polymerase II"/>
    <property type="evidence" value="ECO:0007669"/>
    <property type="project" value="InterPro"/>
</dbReference>
<dbReference type="EMBL" id="JAQQAF010000009">
    <property type="protein sequence ID" value="KAJ8459301.1"/>
    <property type="molecule type" value="Genomic_DNA"/>
</dbReference>
<dbReference type="InterPro" id="IPR041978">
    <property type="entry name" value="KOW_Spt5_5"/>
</dbReference>
<feature type="compositionally biased region" description="Polar residues" evidence="4">
    <location>
        <begin position="1486"/>
        <end position="1527"/>
    </location>
</feature>
<dbReference type="InterPro" id="IPR036735">
    <property type="entry name" value="NGN_dom_sf"/>
</dbReference>
<feature type="domain" description="KOW" evidence="6">
    <location>
        <begin position="241"/>
        <end position="268"/>
    </location>
</feature>
<evidence type="ECO:0008006" key="9">
    <source>
        <dbReference type="Google" id="ProtNLM"/>
    </source>
</evidence>
<feature type="compositionally biased region" description="Basic and acidic residues" evidence="4">
    <location>
        <begin position="1069"/>
        <end position="1085"/>
    </location>
</feature>
<feature type="region of interest" description="Disordered" evidence="4">
    <location>
        <begin position="985"/>
        <end position="1007"/>
    </location>
</feature>
<comment type="caution">
    <text evidence="7">The sequence shown here is derived from an EMBL/GenBank/DDBJ whole genome shotgun (WGS) entry which is preliminary data.</text>
</comment>
<feature type="compositionally biased region" description="Gly residues" evidence="4">
    <location>
        <begin position="1579"/>
        <end position="1589"/>
    </location>
</feature>
<dbReference type="InterPro" id="IPR041977">
    <property type="entry name" value="KOW_Spt5_4"/>
</dbReference>
<dbReference type="GO" id="GO:0032044">
    <property type="term" value="C:DSIF complex"/>
    <property type="evidence" value="ECO:0007669"/>
    <property type="project" value="TreeGrafter"/>
</dbReference>
<dbReference type="InterPro" id="IPR039385">
    <property type="entry name" value="NGN_Euk"/>
</dbReference>
<gene>
    <name evidence="7" type="ORF">OPV22_032227</name>
</gene>
<reference evidence="7 8" key="1">
    <citation type="submission" date="2022-12" db="EMBL/GenBank/DDBJ databases">
        <title>Chromosome-scale assembly of the Ensete ventricosum genome.</title>
        <authorList>
            <person name="Dussert Y."/>
            <person name="Stocks J."/>
            <person name="Wendawek A."/>
            <person name="Woldeyes F."/>
            <person name="Nichols R.A."/>
            <person name="Borrell J.S."/>
        </authorList>
    </citation>
    <scope>NUCLEOTIDE SEQUENCE [LARGE SCALE GENOMIC DNA]</scope>
    <source>
        <strain evidence="8">cv. Maze</strain>
        <tissue evidence="7">Seeds</tissue>
    </source>
</reference>
<feature type="domain" description="KOW" evidence="6">
    <location>
        <begin position="573"/>
        <end position="600"/>
    </location>
</feature>
<dbReference type="CDD" id="cd06084">
    <property type="entry name" value="KOW_Spt5_4"/>
    <property type="match status" value="1"/>
</dbReference>
<feature type="region of interest" description="Disordered" evidence="4">
    <location>
        <begin position="1028"/>
        <end position="1093"/>
    </location>
</feature>
<keyword evidence="2" id="KW-0804">Transcription</keyword>
<sequence>MTVKGKGKHVVGKVPASAAPSSSVKRKTAASENPGGCRKRRRRPGVLQFFDDAAVDADSDCDNEEESEVDEKIGDLDFTVDGKYENKKITGDGQSHHLPFFVKEELSGDELEELINDRYAHGSEHVTYNDESAECDIKVSEADGMKDVIIWRVKCMVGRERQMAFCFMQKYVELENLGTKLQISSVIALEHVKGYVFVEADKLYDVIEACKGFCSVYSSRINIVPRSEVPHLLAIRNKLPEVCNGKWVRLKSGKYKGDLAQVVAVDDGQKQLTIKLVPRIDLQAISKKFGGGISLKLAAVPAPRLISSHELESFRPHIEVKRDRLTGELFEVLDGMMLKDGYLFKKVSTGSVIFAGVQPSSSELLMFSDVTNNMVEDLNWVSSVYNARKKKPVAETLDDDVSVITKNDYGLHDLVLFGQKHYGVIIAVEKDCFKILKGDIEGANVVTVKIQDIKNSCVDKMFLALDWKKTTIFINDIVKILAGPLQGREGVVKHMYKGTLFIHDEYETKNSGFFCVKSVSCEKVKDSKNSYCVKAGKGKEANTSFSQSPIRTFDRENNAQGSTRRGQSDNGQMFSIGQTLRIREGPLKGYLCRVVGIYRSDVTVKLDSLVKLITVKDKSLAVPKIKGDNATGSSDRATISSGHFGLSTACPSFGETSTPAEKSSWDSVMPSFGRDSWQPFSSSNVSVSCNNENQTEGCKDDPWGNKLVSVSSTDTGDYDKTMNDWGKKSGDCTDHGHEADPWSSMVTATGKQTSGGSNEATDGWGQGLGADPWSSKVTYANRIDAPTSDGAISGWDNSSNSSLLEKASSGAGDQAGSCEIKSYDWSNKAAVVLRNTDVDGWEKSKTSVVDAGGIWDIDCVKKSNACSWASEGIGKMSKKEDAWDNTAKSQEKNNDNWDVAAICQTQSNNNTCSWDNKEGKISTEDNAWQKAAKLQDKNNNCCDAAAIGGSHSIQNHGCEVWDNAKSPSGSLSGYCVKAKENDKAAIGRSSKAGVSGQSQNCIGDSRMSPKGNYDFSWNKGKVCEGADANTQMNSEKPRELQGVGGLGANDNDRSQDSWSKNHNWGQTSRWEREREQDNEGHRNHDNNWSWQKDFNGVRGSSLERGRGFHGATGCMRHDAGDQDWSSGRGGGRDEGGGKARGRSGEAGGKRDGLSDTGSVGQVCNWDKGHGAIETSDWKNQQSSEDSLSNWANDKNADCDKLRNCDRNESSGKNGQMHAWSKNKSLAGRSLSGWSSFSQDADAKKDAKGVADVSSWEKGASLPEGSSNWGKSHTGEQFELRNDDTNKWSTTTTSGWEGGSSKTVPATPENLHVSSCRSFTGGNQDMPIVSDGNKPNRDKLSSDEGKAAGGYAWDNVKASGAKQVSGWSGWTDHALEVKAYEKTVRGAWDGPRADKSCKNSITGAGINSWEVAVRSDEKAKGVILDKSSDWTHSVVSSGKVDAWDIEEKKRTADGNWDTTTSSQRKKTDEDNNWGDNSKDSKDFTVQGGYQTDSRNAAVLPSTQPGTEHSSQVSSWERTTNSWSGQSGQWKHRQSTDSKDWKQGGSKQSENDTWYGRKSSGEEFGKGDQVDRWSKPREGGHGFGRGRGGGQNSWDSGSCNKQMDHVGNQTSGWGRGRGGNNEADGDNRCKWNKQGDFSEDRGSSWVRGRGRLGTRDKSQGDNSDGSPNQQGRWSGRGRGWGRNSGYNFDGGRQFSRGGSRGPGHSSFFSSDMKDDGENCGDGSLPRNSVLSWGSNKNTGWEKSKDHANSEYGGKTNQQHDWSKGKSHDGDSSGCGERLSKWSKDEADVGEDNNSARTKEFGVQSSSWNKWSTNTEDIDEASGACSNSEDAQAAGDQGCGDRWCSWDKAAGSWDKSTNNQGSGSKGGWLREIHMTAFLLEHGRKKF</sequence>
<organism evidence="7 8">
    <name type="scientific">Ensete ventricosum</name>
    <name type="common">Abyssinian banana</name>
    <name type="synonym">Musa ensete</name>
    <dbReference type="NCBI Taxonomy" id="4639"/>
    <lineage>
        <taxon>Eukaryota</taxon>
        <taxon>Viridiplantae</taxon>
        <taxon>Streptophyta</taxon>
        <taxon>Embryophyta</taxon>
        <taxon>Tracheophyta</taxon>
        <taxon>Spermatophyta</taxon>
        <taxon>Magnoliopsida</taxon>
        <taxon>Liliopsida</taxon>
        <taxon>Zingiberales</taxon>
        <taxon>Musaceae</taxon>
        <taxon>Ensete</taxon>
    </lineage>
</organism>
<keyword evidence="8" id="KW-1185">Reference proteome</keyword>
<feature type="compositionally biased region" description="Low complexity" evidence="4">
    <location>
        <begin position="12"/>
        <end position="23"/>
    </location>
</feature>
<feature type="compositionally biased region" description="Polar residues" evidence="4">
    <location>
        <begin position="1723"/>
        <end position="1736"/>
    </location>
</feature>
<feature type="compositionally biased region" description="Low complexity" evidence="4">
    <location>
        <begin position="1681"/>
        <end position="1708"/>
    </location>
</feature>
<feature type="region of interest" description="Disordered" evidence="4">
    <location>
        <begin position="1108"/>
        <end position="1167"/>
    </location>
</feature>
<dbReference type="SMART" id="SM00739">
    <property type="entry name" value="KOW"/>
    <property type="match status" value="3"/>
</dbReference>
<dbReference type="GO" id="GO:0032784">
    <property type="term" value="P:regulation of DNA-templated transcription elongation"/>
    <property type="evidence" value="ECO:0007669"/>
    <property type="project" value="InterPro"/>
</dbReference>
<dbReference type="Gene3D" id="2.30.30.30">
    <property type="match status" value="2"/>
</dbReference>
<dbReference type="InterPro" id="IPR039659">
    <property type="entry name" value="SPT5"/>
</dbReference>
<feature type="compositionally biased region" description="Basic and acidic residues" evidence="4">
    <location>
        <begin position="1775"/>
        <end position="1784"/>
    </location>
</feature>
<dbReference type="Pfam" id="PF23042">
    <property type="entry name" value="KOW1_SPT5"/>
    <property type="match status" value="1"/>
</dbReference>
<comment type="subcellular location">
    <subcellularLocation>
        <location evidence="1">Nucleus</location>
    </subcellularLocation>
</comment>
<protein>
    <recommendedName>
        <fullName evidence="9">Protein RNA-directed DNA methylation 3</fullName>
    </recommendedName>
</protein>
<feature type="compositionally biased region" description="Polar residues" evidence="4">
    <location>
        <begin position="1590"/>
        <end position="1610"/>
    </location>
</feature>
<dbReference type="PANTHER" id="PTHR11125:SF8">
    <property type="entry name" value="PROTEIN RNA-DIRECTED DNA METHYLATION 3"/>
    <property type="match status" value="1"/>
</dbReference>
<feature type="compositionally biased region" description="Basic residues" evidence="4">
    <location>
        <begin position="1"/>
        <end position="11"/>
    </location>
</feature>
<dbReference type="InterPro" id="IPR014722">
    <property type="entry name" value="Rib_uL2_dom2"/>
</dbReference>
<dbReference type="Pfam" id="PF23291">
    <property type="entry name" value="KOW4_SPT5"/>
    <property type="match status" value="1"/>
</dbReference>
<dbReference type="InterPro" id="IPR005100">
    <property type="entry name" value="NGN-domain"/>
</dbReference>
<dbReference type="CDD" id="cd06081">
    <property type="entry name" value="KOW_Spt5_1"/>
    <property type="match status" value="1"/>
</dbReference>
<dbReference type="Pfam" id="PF23037">
    <property type="entry name" value="KOWx_SPT5"/>
    <property type="match status" value="1"/>
</dbReference>
<evidence type="ECO:0000313" key="7">
    <source>
        <dbReference type="EMBL" id="KAJ8459301.1"/>
    </source>
</evidence>